<protein>
    <submittedName>
        <fullName evidence="1">Uncharacterized protein</fullName>
    </submittedName>
</protein>
<evidence type="ECO:0000313" key="1">
    <source>
        <dbReference type="EMBL" id="KAK8058934.1"/>
    </source>
</evidence>
<proteinExistence type="predicted"/>
<sequence>MNSLLLYDEFAIQGGYAYLMTSSGNLIERVALDGHSAGQIIAGSLNSALIAQPTLVYKSSRIHPCQMSIG</sequence>
<dbReference type="EMBL" id="JAQQWL010000009">
    <property type="protein sequence ID" value="KAK8058934.1"/>
    <property type="molecule type" value="Genomic_DNA"/>
</dbReference>
<gene>
    <name evidence="1" type="ORF">PG994_009382</name>
</gene>
<evidence type="ECO:0000313" key="2">
    <source>
        <dbReference type="Proteomes" id="UP001480595"/>
    </source>
</evidence>
<name>A0ABR1UJ37_9PEZI</name>
<dbReference type="Proteomes" id="UP001480595">
    <property type="component" value="Unassembled WGS sequence"/>
</dbReference>
<reference evidence="1 2" key="1">
    <citation type="submission" date="2023-01" db="EMBL/GenBank/DDBJ databases">
        <title>Analysis of 21 Apiospora genomes using comparative genomics revels a genus with tremendous synthesis potential of carbohydrate active enzymes and secondary metabolites.</title>
        <authorList>
            <person name="Sorensen T."/>
        </authorList>
    </citation>
    <scope>NUCLEOTIDE SEQUENCE [LARGE SCALE GENOMIC DNA]</scope>
    <source>
        <strain evidence="1 2">CBS 135458</strain>
    </source>
</reference>
<dbReference type="GeneID" id="92093854"/>
<dbReference type="RefSeq" id="XP_066714380.1">
    <property type="nucleotide sequence ID" value="XM_066860791.1"/>
</dbReference>
<comment type="caution">
    <text evidence="1">The sequence shown here is derived from an EMBL/GenBank/DDBJ whole genome shotgun (WGS) entry which is preliminary data.</text>
</comment>
<keyword evidence="2" id="KW-1185">Reference proteome</keyword>
<organism evidence="1 2">
    <name type="scientific">Apiospora phragmitis</name>
    <dbReference type="NCBI Taxonomy" id="2905665"/>
    <lineage>
        <taxon>Eukaryota</taxon>
        <taxon>Fungi</taxon>
        <taxon>Dikarya</taxon>
        <taxon>Ascomycota</taxon>
        <taxon>Pezizomycotina</taxon>
        <taxon>Sordariomycetes</taxon>
        <taxon>Xylariomycetidae</taxon>
        <taxon>Amphisphaeriales</taxon>
        <taxon>Apiosporaceae</taxon>
        <taxon>Apiospora</taxon>
    </lineage>
</organism>
<accession>A0ABR1UJ37</accession>